<name>A0AC34FKP3_9BILA</name>
<protein>
    <submittedName>
        <fullName evidence="2">Uncharacterized protein</fullName>
    </submittedName>
</protein>
<proteinExistence type="predicted"/>
<dbReference type="WBParaSite" id="ES5_v2.g17880.t1">
    <property type="protein sequence ID" value="ES5_v2.g17880.t1"/>
    <property type="gene ID" value="ES5_v2.g17880"/>
</dbReference>
<dbReference type="Proteomes" id="UP000887579">
    <property type="component" value="Unplaced"/>
</dbReference>
<sequence length="105" mass="11653">MASILNNESDGNVEHSTVKDAIRNIFKENEDEEKNQDGIHDNKNSSNYDNDEEKFDYSIAANVEKNDNGDSFGMSDKSDSKKIDVNYGSGGTYLSGSSDFIKNND</sequence>
<reference evidence="2" key="1">
    <citation type="submission" date="2022-11" db="UniProtKB">
        <authorList>
            <consortium name="WormBaseParasite"/>
        </authorList>
    </citation>
    <scope>IDENTIFICATION</scope>
</reference>
<organism evidence="1 2">
    <name type="scientific">Panagrolaimus sp. ES5</name>
    <dbReference type="NCBI Taxonomy" id="591445"/>
    <lineage>
        <taxon>Eukaryota</taxon>
        <taxon>Metazoa</taxon>
        <taxon>Ecdysozoa</taxon>
        <taxon>Nematoda</taxon>
        <taxon>Chromadorea</taxon>
        <taxon>Rhabditida</taxon>
        <taxon>Tylenchina</taxon>
        <taxon>Panagrolaimomorpha</taxon>
        <taxon>Panagrolaimoidea</taxon>
        <taxon>Panagrolaimidae</taxon>
        <taxon>Panagrolaimus</taxon>
    </lineage>
</organism>
<accession>A0AC34FKP3</accession>
<evidence type="ECO:0000313" key="2">
    <source>
        <dbReference type="WBParaSite" id="ES5_v2.g17880.t1"/>
    </source>
</evidence>
<evidence type="ECO:0000313" key="1">
    <source>
        <dbReference type="Proteomes" id="UP000887579"/>
    </source>
</evidence>